<accession>A0A943DE35</accession>
<dbReference type="SMART" id="SM00850">
    <property type="entry name" value="LytTR"/>
    <property type="match status" value="1"/>
</dbReference>
<reference evidence="6" key="1">
    <citation type="submission" date="2021-02" db="EMBL/GenBank/DDBJ databases">
        <title>Infant gut strain persistence is associated with maternal origin, phylogeny, and functional potential including surface adhesion and iron acquisition.</title>
        <authorList>
            <person name="Lou Y.C."/>
        </authorList>
    </citation>
    <scope>NUCLEOTIDE SEQUENCE</scope>
    <source>
        <strain evidence="6">L3_101_000M1_dasL3_101_000M1_concoct_87</strain>
    </source>
</reference>
<evidence type="ECO:0000259" key="4">
    <source>
        <dbReference type="PROSITE" id="PS50110"/>
    </source>
</evidence>
<dbReference type="PROSITE" id="PS50930">
    <property type="entry name" value="HTH_LYTTR"/>
    <property type="match status" value="1"/>
</dbReference>
<dbReference type="PANTHER" id="PTHR37299">
    <property type="entry name" value="TRANSCRIPTIONAL REGULATOR-RELATED"/>
    <property type="match status" value="1"/>
</dbReference>
<dbReference type="InterPro" id="IPR011006">
    <property type="entry name" value="CheY-like_superfamily"/>
</dbReference>
<evidence type="ECO:0000313" key="7">
    <source>
        <dbReference type="Proteomes" id="UP000759273"/>
    </source>
</evidence>
<dbReference type="InterPro" id="IPR001789">
    <property type="entry name" value="Sig_transdc_resp-reg_receiver"/>
</dbReference>
<proteinExistence type="predicted"/>
<dbReference type="Proteomes" id="UP000759273">
    <property type="component" value="Unassembled WGS sequence"/>
</dbReference>
<dbReference type="GO" id="GO:0003677">
    <property type="term" value="F:DNA binding"/>
    <property type="evidence" value="ECO:0007669"/>
    <property type="project" value="InterPro"/>
</dbReference>
<dbReference type="GO" id="GO:0000156">
    <property type="term" value="F:phosphorelay response regulator activity"/>
    <property type="evidence" value="ECO:0007669"/>
    <property type="project" value="InterPro"/>
</dbReference>
<name>A0A943DE35_9FIRM</name>
<dbReference type="EMBL" id="JAGZGG010000032">
    <property type="protein sequence ID" value="MBS5333159.1"/>
    <property type="molecule type" value="Genomic_DNA"/>
</dbReference>
<evidence type="ECO:0000256" key="2">
    <source>
        <dbReference type="ARBA" id="ARBA00024867"/>
    </source>
</evidence>
<gene>
    <name evidence="6" type="ORF">KHY36_11605</name>
</gene>
<dbReference type="Gene3D" id="3.40.50.2300">
    <property type="match status" value="1"/>
</dbReference>
<dbReference type="Gene3D" id="2.40.50.1020">
    <property type="entry name" value="LytTr DNA-binding domain"/>
    <property type="match status" value="1"/>
</dbReference>
<dbReference type="CDD" id="cd00156">
    <property type="entry name" value="REC"/>
    <property type="match status" value="1"/>
</dbReference>
<dbReference type="Pfam" id="PF00072">
    <property type="entry name" value="Response_reg"/>
    <property type="match status" value="1"/>
</dbReference>
<dbReference type="AlphaFoldDB" id="A0A943DE35"/>
<dbReference type="InterPro" id="IPR046947">
    <property type="entry name" value="LytR-like"/>
</dbReference>
<feature type="domain" description="HTH LytTR-type" evidence="5">
    <location>
        <begin position="143"/>
        <end position="229"/>
    </location>
</feature>
<feature type="modified residue" description="4-aspartylphosphate" evidence="3">
    <location>
        <position position="55"/>
    </location>
</feature>
<evidence type="ECO:0000259" key="5">
    <source>
        <dbReference type="PROSITE" id="PS50930"/>
    </source>
</evidence>
<organism evidence="6 7">
    <name type="scientific">Subdoligranulum variabile</name>
    <dbReference type="NCBI Taxonomy" id="214851"/>
    <lineage>
        <taxon>Bacteria</taxon>
        <taxon>Bacillati</taxon>
        <taxon>Bacillota</taxon>
        <taxon>Clostridia</taxon>
        <taxon>Eubacteriales</taxon>
        <taxon>Oscillospiraceae</taxon>
        <taxon>Subdoligranulum</taxon>
    </lineage>
</organism>
<comment type="function">
    <text evidence="2">May play the central regulatory role in sporulation. It may be an element of the effector pathway responsible for the activation of sporulation genes in response to nutritional stress. Spo0A may act in concert with spo0H (a sigma factor) to control the expression of some genes that are critical to the sporulation process.</text>
</comment>
<comment type="caution">
    <text evidence="6">The sequence shown here is derived from an EMBL/GenBank/DDBJ whole genome shotgun (WGS) entry which is preliminary data.</text>
</comment>
<protein>
    <recommendedName>
        <fullName evidence="1">Stage 0 sporulation protein A homolog</fullName>
    </recommendedName>
</protein>
<evidence type="ECO:0000256" key="3">
    <source>
        <dbReference type="PROSITE-ProRule" id="PRU00169"/>
    </source>
</evidence>
<sequence length="232" mass="26016">MNLLVVEDNPRDMQGLLNLLHGWEEQNQPLGIRAESCITADTMQAFQGYDAVLLDIETPGIDGMAFARRLRACNSRIDIIFVTCHTDLVMDGFSVHAAGFLPKPVEQKQLWETLDFLAKRSISRRADACVTFKRGTACDRYYYDDILYIEARLHNIVVVTPQTRQKYNLSLTQALENLPQPPFVRCHRSYIVNTTKVTAVEKDALLLAGGGKTPTTPTYSTAIQRALLALKA</sequence>
<dbReference type="SUPFAM" id="SSF52172">
    <property type="entry name" value="CheY-like"/>
    <property type="match status" value="1"/>
</dbReference>
<dbReference type="InterPro" id="IPR007492">
    <property type="entry name" value="LytTR_DNA-bd_dom"/>
</dbReference>
<evidence type="ECO:0000313" key="6">
    <source>
        <dbReference type="EMBL" id="MBS5333159.1"/>
    </source>
</evidence>
<evidence type="ECO:0000256" key="1">
    <source>
        <dbReference type="ARBA" id="ARBA00018672"/>
    </source>
</evidence>
<keyword evidence="3" id="KW-0597">Phosphoprotein</keyword>
<dbReference type="PROSITE" id="PS50110">
    <property type="entry name" value="RESPONSE_REGULATORY"/>
    <property type="match status" value="1"/>
</dbReference>
<feature type="domain" description="Response regulatory" evidence="4">
    <location>
        <begin position="2"/>
        <end position="118"/>
    </location>
</feature>
<dbReference type="Pfam" id="PF04397">
    <property type="entry name" value="LytTR"/>
    <property type="match status" value="1"/>
</dbReference>
<dbReference type="PANTHER" id="PTHR37299:SF1">
    <property type="entry name" value="STAGE 0 SPORULATION PROTEIN A HOMOLOG"/>
    <property type="match status" value="1"/>
</dbReference>
<dbReference type="SMART" id="SM00448">
    <property type="entry name" value="REC"/>
    <property type="match status" value="1"/>
</dbReference>